<keyword evidence="4" id="KW-1185">Reference proteome</keyword>
<organism evidence="3 4">
    <name type="scientific">Mytilus coruscus</name>
    <name type="common">Sea mussel</name>
    <dbReference type="NCBI Taxonomy" id="42192"/>
    <lineage>
        <taxon>Eukaryota</taxon>
        <taxon>Metazoa</taxon>
        <taxon>Spiralia</taxon>
        <taxon>Lophotrochozoa</taxon>
        <taxon>Mollusca</taxon>
        <taxon>Bivalvia</taxon>
        <taxon>Autobranchia</taxon>
        <taxon>Pteriomorphia</taxon>
        <taxon>Mytilida</taxon>
        <taxon>Mytiloidea</taxon>
        <taxon>Mytilidae</taxon>
        <taxon>Mytilinae</taxon>
        <taxon>Mytilus</taxon>
    </lineage>
</organism>
<dbReference type="GO" id="GO:0120241">
    <property type="term" value="F:2-iminobutanoate/2-iminopropanoate deaminase"/>
    <property type="evidence" value="ECO:0007669"/>
    <property type="project" value="UniProtKB-EC"/>
</dbReference>
<accession>A0A6J8ACF4</accession>
<dbReference type="SUPFAM" id="SSF55298">
    <property type="entry name" value="YjgF-like"/>
    <property type="match status" value="1"/>
</dbReference>
<feature type="signal peptide" evidence="2">
    <location>
        <begin position="1"/>
        <end position="16"/>
    </location>
</feature>
<dbReference type="InterPro" id="IPR035959">
    <property type="entry name" value="RutC-like_sf"/>
</dbReference>
<keyword evidence="2" id="KW-0732">Signal</keyword>
<dbReference type="EMBL" id="CACVKT020001124">
    <property type="protein sequence ID" value="CAC5365450.1"/>
    <property type="molecule type" value="Genomic_DNA"/>
</dbReference>
<evidence type="ECO:0000313" key="4">
    <source>
        <dbReference type="Proteomes" id="UP000507470"/>
    </source>
</evidence>
<dbReference type="FunFam" id="3.30.1330.40:FF:000001">
    <property type="entry name" value="L-PSP family endoribonuclease"/>
    <property type="match status" value="1"/>
</dbReference>
<comment type="similarity">
    <text evidence="1">Belongs to the RutC family.</text>
</comment>
<evidence type="ECO:0000256" key="2">
    <source>
        <dbReference type="SAM" id="SignalP"/>
    </source>
</evidence>
<dbReference type="NCBIfam" id="TIGR00004">
    <property type="entry name" value="Rid family detoxifying hydrolase"/>
    <property type="match status" value="1"/>
</dbReference>
<evidence type="ECO:0000256" key="1">
    <source>
        <dbReference type="ARBA" id="ARBA00010552"/>
    </source>
</evidence>
<dbReference type="OrthoDB" id="309640at2759"/>
<dbReference type="GO" id="GO:0005739">
    <property type="term" value="C:mitochondrion"/>
    <property type="evidence" value="ECO:0007669"/>
    <property type="project" value="TreeGrafter"/>
</dbReference>
<evidence type="ECO:0000313" key="3">
    <source>
        <dbReference type="EMBL" id="CAC5365450.1"/>
    </source>
</evidence>
<proteinExistence type="inferred from homology"/>
<name>A0A6J8ACF4_MYTCO</name>
<dbReference type="EC" id="3.5.99.10" evidence="3"/>
<gene>
    <name evidence="3" type="ORF">MCOR_6127</name>
</gene>
<dbReference type="InterPro" id="IPR006056">
    <property type="entry name" value="RidA"/>
</dbReference>
<protein>
    <submittedName>
        <fullName evidence="3">RidA</fullName>
        <ecNumber evidence="3">3.5.99.10</ecNumber>
    </submittedName>
</protein>
<dbReference type="InterPro" id="IPR006175">
    <property type="entry name" value="YjgF/YER057c/UK114"/>
</dbReference>
<keyword evidence="3" id="KW-0378">Hydrolase</keyword>
<dbReference type="Proteomes" id="UP000507470">
    <property type="component" value="Unassembled WGS sequence"/>
</dbReference>
<feature type="chain" id="PRO_5027004532" evidence="2">
    <location>
        <begin position="17"/>
        <end position="167"/>
    </location>
</feature>
<dbReference type="PANTHER" id="PTHR11803:SF39">
    <property type="entry name" value="2-IMINOBUTANOATE_2-IMINOPROPANOATE DEAMINASE"/>
    <property type="match status" value="1"/>
</dbReference>
<dbReference type="CDD" id="cd00448">
    <property type="entry name" value="YjgF_YER057c_UK114_family"/>
    <property type="match status" value="1"/>
</dbReference>
<dbReference type="GO" id="GO:0005829">
    <property type="term" value="C:cytosol"/>
    <property type="evidence" value="ECO:0007669"/>
    <property type="project" value="TreeGrafter"/>
</dbReference>
<dbReference type="AlphaFoldDB" id="A0A6J8ACF4"/>
<dbReference type="Pfam" id="PF01042">
    <property type="entry name" value="Ribonuc_L-PSP"/>
    <property type="match status" value="1"/>
</dbReference>
<reference evidence="3 4" key="1">
    <citation type="submission" date="2020-06" db="EMBL/GenBank/DDBJ databases">
        <authorList>
            <person name="Li R."/>
            <person name="Bekaert M."/>
        </authorList>
    </citation>
    <scope>NUCLEOTIDE SEQUENCE [LARGE SCALE GENOMIC DNA]</scope>
    <source>
        <strain evidence="4">wild</strain>
    </source>
</reference>
<sequence length="167" mass="18280">MRSVLAVLILACTVQANNHYQSRKSKTPWWRHKPPCIPVTKRIIETDKAPIFNLPFSQAVLAGNTLYLSGQLGIDPVTLKLVPGGIIPETEQIFKNVGAVLEAAGGSMKDVVKVTAFLTDLTEYSSFNAVYMKFFPKKFPARSSCQVVAISQGAQLEIDVIAVIDKC</sequence>
<dbReference type="Gene3D" id="3.30.1330.40">
    <property type="entry name" value="RutC-like"/>
    <property type="match status" value="1"/>
</dbReference>
<dbReference type="PANTHER" id="PTHR11803">
    <property type="entry name" value="2-IMINOBUTANOATE/2-IMINOPROPANOATE DEAMINASE RIDA"/>
    <property type="match status" value="1"/>
</dbReference>